<gene>
    <name evidence="1" type="ORF">PCAL00307_LOCUS16111</name>
    <name evidence="2" type="ORF">PECAL_1P17640</name>
</gene>
<proteinExistence type="predicted"/>
<name>A0A7S4EAU2_9STRA</name>
<dbReference type="EMBL" id="CAKKNE010000001">
    <property type="protein sequence ID" value="CAH0365329.1"/>
    <property type="molecule type" value="Genomic_DNA"/>
</dbReference>
<dbReference type="OrthoDB" id="549243at2759"/>
<sequence>MFSLTDLCLNRITEDPARCLRHGEETHPALLRSSKDAFLRCEAQTVHRDRWAAVEQSTSDARRRPRPEARPQLLATLAARGALVDGVLPPKFFESLRVDTLSLAACRARAPFLMLAQAQAKTSETLSCLDLGSCLQLDDAALAIIVDACAATLRRLNLRDCRKLTDSAFTSLQAARVLEDVDVGGNFNMSIKGASTYVSSTAKRKSTDDQRCLSGIAVGGLGCDDAFLTVLAKKVPSLRVFGGSYGHFSSSGFVAACASLQHLSDVRVQWTEFFDDACLDALCQVGPIRCLDCLGTAVTVDGLSRFLSLKVHDDALGPQPARLLEWVNARYTAGPRERLEKLPRVWQFAAVEVVV</sequence>
<evidence type="ECO:0000313" key="2">
    <source>
        <dbReference type="EMBL" id="CAH0365329.1"/>
    </source>
</evidence>
<evidence type="ECO:0000313" key="1">
    <source>
        <dbReference type="EMBL" id="CAE0700675.1"/>
    </source>
</evidence>
<dbReference type="SUPFAM" id="SSF52047">
    <property type="entry name" value="RNI-like"/>
    <property type="match status" value="1"/>
</dbReference>
<dbReference type="Gene3D" id="3.80.10.10">
    <property type="entry name" value="Ribonuclease Inhibitor"/>
    <property type="match status" value="1"/>
</dbReference>
<dbReference type="Proteomes" id="UP000789595">
    <property type="component" value="Unassembled WGS sequence"/>
</dbReference>
<keyword evidence="3" id="KW-1185">Reference proteome</keyword>
<evidence type="ECO:0000313" key="3">
    <source>
        <dbReference type="Proteomes" id="UP000789595"/>
    </source>
</evidence>
<accession>A0A7S4EAU2</accession>
<organism evidence="1">
    <name type="scientific">Pelagomonas calceolata</name>
    <dbReference type="NCBI Taxonomy" id="35677"/>
    <lineage>
        <taxon>Eukaryota</taxon>
        <taxon>Sar</taxon>
        <taxon>Stramenopiles</taxon>
        <taxon>Ochrophyta</taxon>
        <taxon>Pelagophyceae</taxon>
        <taxon>Pelagomonadales</taxon>
        <taxon>Pelagomonadaceae</taxon>
        <taxon>Pelagomonas</taxon>
    </lineage>
</organism>
<dbReference type="InterPro" id="IPR032675">
    <property type="entry name" value="LRR_dom_sf"/>
</dbReference>
<protein>
    <submittedName>
        <fullName evidence="1">Uncharacterized protein</fullName>
    </submittedName>
</protein>
<reference evidence="2" key="2">
    <citation type="submission" date="2021-11" db="EMBL/GenBank/DDBJ databases">
        <authorList>
            <consortium name="Genoscope - CEA"/>
            <person name="William W."/>
        </authorList>
    </citation>
    <scope>NUCLEOTIDE SEQUENCE</scope>
</reference>
<reference evidence="1" key="1">
    <citation type="submission" date="2021-01" db="EMBL/GenBank/DDBJ databases">
        <authorList>
            <person name="Corre E."/>
            <person name="Pelletier E."/>
            <person name="Niang G."/>
            <person name="Scheremetjew M."/>
            <person name="Finn R."/>
            <person name="Kale V."/>
            <person name="Holt S."/>
            <person name="Cochrane G."/>
            <person name="Meng A."/>
            <person name="Brown T."/>
            <person name="Cohen L."/>
        </authorList>
    </citation>
    <scope>NUCLEOTIDE SEQUENCE</scope>
    <source>
        <strain evidence="1">CCMP1756</strain>
    </source>
</reference>
<dbReference type="EMBL" id="HBIW01018708">
    <property type="protein sequence ID" value="CAE0700675.1"/>
    <property type="molecule type" value="Transcribed_RNA"/>
</dbReference>
<dbReference type="AlphaFoldDB" id="A0A7S4EAU2"/>